<dbReference type="EMBL" id="HG970335">
    <property type="protein sequence ID" value="CEF84942.1"/>
    <property type="molecule type" value="Genomic_DNA"/>
</dbReference>
<evidence type="ECO:0000313" key="2">
    <source>
        <dbReference type="EnsemblFungi" id="CEF84942"/>
    </source>
</evidence>
<name>A0A098DU91_GIBZE</name>
<reference evidence="1 3" key="3">
    <citation type="journal article" date="2015" name="BMC Genomics">
        <title>The completed genome sequence of the pathogenic ascomycete fungus Fusarium graminearum.</title>
        <authorList>
            <person name="King R."/>
            <person name="Urban M."/>
            <person name="Hammond-Kosack M.C."/>
            <person name="Hassani-Pak K."/>
            <person name="Hammond-Kosack K.E."/>
        </authorList>
    </citation>
    <scope>NUCLEOTIDE SEQUENCE [LARGE SCALE GENOMIC DNA]</scope>
    <source>
        <strain evidence="3">ATCC MYA-4620 / CBS 123657 / FGSC 9075 / NRRL 31084 / PH-1</strain>
        <strain evidence="1">PH-1</strain>
    </source>
</reference>
<dbReference type="VEuPathDB" id="FungiDB:FGRAMPH1_01G23929"/>
<accession>A0A098DU91</accession>
<dbReference type="Proteomes" id="UP000070720">
    <property type="component" value="Chromosome 4"/>
</dbReference>
<gene>
    <name evidence="1" type="ORF">FGRAMPH1_01T23929</name>
</gene>
<evidence type="ECO:0000313" key="3">
    <source>
        <dbReference type="Proteomes" id="UP000070720"/>
    </source>
</evidence>
<protein>
    <submittedName>
        <fullName evidence="1">Chromosome 4, complete genome</fullName>
    </submittedName>
</protein>
<reference evidence="2" key="4">
    <citation type="submission" date="2017-01" db="UniProtKB">
        <authorList>
            <consortium name="EnsemblFungi"/>
        </authorList>
    </citation>
    <scope>IDENTIFICATION</scope>
    <source>
        <strain evidence="2">PH-1 / ATCC MYA-4620 / FGSC 9075 / NRRL 31084</strain>
    </source>
</reference>
<accession>A0A0E0SES9</accession>
<organism evidence="1 3">
    <name type="scientific">Gibberella zeae (strain ATCC MYA-4620 / CBS 123657 / FGSC 9075 / NRRL 31084 / PH-1)</name>
    <name type="common">Wheat head blight fungus</name>
    <name type="synonym">Fusarium graminearum</name>
    <dbReference type="NCBI Taxonomy" id="229533"/>
    <lineage>
        <taxon>Eukaryota</taxon>
        <taxon>Fungi</taxon>
        <taxon>Dikarya</taxon>
        <taxon>Ascomycota</taxon>
        <taxon>Pezizomycotina</taxon>
        <taxon>Sordariomycetes</taxon>
        <taxon>Hypocreomycetidae</taxon>
        <taxon>Hypocreales</taxon>
        <taxon>Nectriaceae</taxon>
        <taxon>Fusarium</taxon>
    </lineage>
</organism>
<sequence>MDAMLPTLELRSWQLQQASAEKNSSKTHKQKRFPGISSLIGKFEPTKMILVPACRAFAGAYRLRNADEAQSRRTGYTLR</sequence>
<dbReference type="EnsemblFungi" id="CEF84942">
    <property type="protein sequence ID" value="CEF84942"/>
    <property type="gene ID" value="FGRRES_15411"/>
</dbReference>
<keyword evidence="3" id="KW-1185">Reference proteome</keyword>
<proteinExistence type="predicted"/>
<dbReference type="InParanoid" id="A0A098DU91"/>
<dbReference type="AlphaFoldDB" id="A0A098DU91"/>
<reference evidence="2 3" key="1">
    <citation type="journal article" date="2007" name="Science">
        <title>The Fusarium graminearum genome reveals a link between localized polymorphism and pathogen specialization.</title>
        <authorList>
            <person name="Cuomo C.A."/>
            <person name="Gueldener U."/>
            <person name="Xu J.-R."/>
            <person name="Trail F."/>
            <person name="Turgeon B.G."/>
            <person name="Di Pietro A."/>
            <person name="Walton J.D."/>
            <person name="Ma L.-J."/>
            <person name="Baker S.E."/>
            <person name="Rep M."/>
            <person name="Adam G."/>
            <person name="Antoniw J."/>
            <person name="Baldwin T."/>
            <person name="Calvo S.E."/>
            <person name="Chang Y.-L."/>
            <person name="DeCaprio D."/>
            <person name="Gale L.R."/>
            <person name="Gnerre S."/>
            <person name="Goswami R.S."/>
            <person name="Hammond-Kosack K."/>
            <person name="Harris L.J."/>
            <person name="Hilburn K."/>
            <person name="Kennell J.C."/>
            <person name="Kroken S."/>
            <person name="Magnuson J.K."/>
            <person name="Mannhaupt G."/>
            <person name="Mauceli E.W."/>
            <person name="Mewes H.-W."/>
            <person name="Mitterbauer R."/>
            <person name="Muehlbauer G."/>
            <person name="Muensterkoetter M."/>
            <person name="Nelson D."/>
            <person name="O'Donnell K."/>
            <person name="Ouellet T."/>
            <person name="Qi W."/>
            <person name="Quesneville H."/>
            <person name="Roncero M.I.G."/>
            <person name="Seong K.-Y."/>
            <person name="Tetko I.V."/>
            <person name="Urban M."/>
            <person name="Waalwijk C."/>
            <person name="Ward T.J."/>
            <person name="Yao J."/>
            <person name="Birren B.W."/>
            <person name="Kistler H.C."/>
        </authorList>
    </citation>
    <scope>NUCLEOTIDE SEQUENCE [LARGE SCALE GENOMIC DNA]</scope>
    <source>
        <strain evidence="3">ATCC MYA-4620 / CBS 123657 / FGSC 9075 / NRRL 31084 / PH-1</strain>
        <strain evidence="2">PH-1 / ATCC MYA-4620 / FGSC 9075 / NRRL 31084</strain>
    </source>
</reference>
<reference evidence="2 3" key="2">
    <citation type="journal article" date="2010" name="Nature">
        <title>Comparative genomics reveals mobile pathogenicity chromosomes in Fusarium.</title>
        <authorList>
            <person name="Ma L.J."/>
            <person name="van der Does H.C."/>
            <person name="Borkovich K.A."/>
            <person name="Coleman J.J."/>
            <person name="Daboussi M.J."/>
            <person name="Di Pietro A."/>
            <person name="Dufresne M."/>
            <person name="Freitag M."/>
            <person name="Grabherr M."/>
            <person name="Henrissat B."/>
            <person name="Houterman P.M."/>
            <person name="Kang S."/>
            <person name="Shim W.B."/>
            <person name="Woloshuk C."/>
            <person name="Xie X."/>
            <person name="Xu J.R."/>
            <person name="Antoniw J."/>
            <person name="Baker S.E."/>
            <person name="Bluhm B.H."/>
            <person name="Breakspear A."/>
            <person name="Brown D.W."/>
            <person name="Butchko R.A."/>
            <person name="Chapman S."/>
            <person name="Coulson R."/>
            <person name="Coutinho P.M."/>
            <person name="Danchin E.G."/>
            <person name="Diener A."/>
            <person name="Gale L.R."/>
            <person name="Gardiner D.M."/>
            <person name="Goff S."/>
            <person name="Hammond-Kosack K.E."/>
            <person name="Hilburn K."/>
            <person name="Hua-Van A."/>
            <person name="Jonkers W."/>
            <person name="Kazan K."/>
            <person name="Kodira C.D."/>
            <person name="Koehrsen M."/>
            <person name="Kumar L."/>
            <person name="Lee Y.H."/>
            <person name="Li L."/>
            <person name="Manners J.M."/>
            <person name="Miranda-Saavedra D."/>
            <person name="Mukherjee M."/>
            <person name="Park G."/>
            <person name="Park J."/>
            <person name="Park S.Y."/>
            <person name="Proctor R.H."/>
            <person name="Regev A."/>
            <person name="Ruiz-Roldan M.C."/>
            <person name="Sain D."/>
            <person name="Sakthikumar S."/>
            <person name="Sykes S."/>
            <person name="Schwartz D.C."/>
            <person name="Turgeon B.G."/>
            <person name="Wapinski I."/>
            <person name="Yoder O."/>
            <person name="Young S."/>
            <person name="Zeng Q."/>
            <person name="Zhou S."/>
            <person name="Galagan J."/>
            <person name="Cuomo C.A."/>
            <person name="Kistler H.C."/>
            <person name="Rep M."/>
        </authorList>
    </citation>
    <scope>GENOME REANNOTATION</scope>
    <source>
        <strain evidence="3">ATCC MYA-4620 / CBS 123657 / FGSC 9075 / NRRL 31084 / PH-1</strain>
        <strain evidence="2">PH-1 / ATCC MYA-4620 / FGSC 9075 / NRRL 31084</strain>
    </source>
</reference>
<evidence type="ECO:0000313" key="1">
    <source>
        <dbReference type="EMBL" id="CEF84942.1"/>
    </source>
</evidence>